<dbReference type="NCBIfam" id="NF038013">
    <property type="entry name" value="AceTr_1"/>
    <property type="match status" value="1"/>
</dbReference>
<evidence type="ECO:0000256" key="2">
    <source>
        <dbReference type="ARBA" id="ARBA00005587"/>
    </source>
</evidence>
<reference evidence="8" key="2">
    <citation type="submission" date="2015-01" db="EMBL/GenBank/DDBJ databases">
        <title>Evolutionary Origins and Diversification of the Mycorrhizal Mutualists.</title>
        <authorList>
            <consortium name="DOE Joint Genome Institute"/>
            <consortium name="Mycorrhizal Genomics Consortium"/>
            <person name="Kohler A."/>
            <person name="Kuo A."/>
            <person name="Nagy L.G."/>
            <person name="Floudas D."/>
            <person name="Copeland A."/>
            <person name="Barry K.W."/>
            <person name="Cichocki N."/>
            <person name="Veneault-Fourrey C."/>
            <person name="LaButti K."/>
            <person name="Lindquist E.A."/>
            <person name="Lipzen A."/>
            <person name="Lundell T."/>
            <person name="Morin E."/>
            <person name="Murat C."/>
            <person name="Riley R."/>
            <person name="Ohm R."/>
            <person name="Sun H."/>
            <person name="Tunlid A."/>
            <person name="Henrissat B."/>
            <person name="Grigoriev I.V."/>
            <person name="Hibbett D.S."/>
            <person name="Martin F."/>
        </authorList>
    </citation>
    <scope>NUCLEOTIDE SEQUENCE [LARGE SCALE GENOMIC DNA]</scope>
    <source>
        <strain evidence="8">F 1598</strain>
    </source>
</reference>
<name>A0A0C3AX99_PILCF</name>
<keyword evidence="4 6" id="KW-1133">Transmembrane helix</keyword>
<dbReference type="GO" id="GO:0005886">
    <property type="term" value="C:plasma membrane"/>
    <property type="evidence" value="ECO:0007669"/>
    <property type="project" value="TreeGrafter"/>
</dbReference>
<gene>
    <name evidence="7" type="ORF">PILCRDRAFT_586269</name>
</gene>
<organism evidence="7 8">
    <name type="scientific">Piloderma croceum (strain F 1598)</name>
    <dbReference type="NCBI Taxonomy" id="765440"/>
    <lineage>
        <taxon>Eukaryota</taxon>
        <taxon>Fungi</taxon>
        <taxon>Dikarya</taxon>
        <taxon>Basidiomycota</taxon>
        <taxon>Agaricomycotina</taxon>
        <taxon>Agaricomycetes</taxon>
        <taxon>Agaricomycetidae</taxon>
        <taxon>Atheliales</taxon>
        <taxon>Atheliaceae</taxon>
        <taxon>Piloderma</taxon>
    </lineage>
</organism>
<reference evidence="7 8" key="1">
    <citation type="submission" date="2014-04" db="EMBL/GenBank/DDBJ databases">
        <authorList>
            <consortium name="DOE Joint Genome Institute"/>
            <person name="Kuo A."/>
            <person name="Tarkka M."/>
            <person name="Buscot F."/>
            <person name="Kohler A."/>
            <person name="Nagy L.G."/>
            <person name="Floudas D."/>
            <person name="Copeland A."/>
            <person name="Barry K.W."/>
            <person name="Cichocki N."/>
            <person name="Veneault-Fourrey C."/>
            <person name="LaButti K."/>
            <person name="Lindquist E.A."/>
            <person name="Lipzen A."/>
            <person name="Lundell T."/>
            <person name="Morin E."/>
            <person name="Murat C."/>
            <person name="Sun H."/>
            <person name="Tunlid A."/>
            <person name="Henrissat B."/>
            <person name="Grigoriev I.V."/>
            <person name="Hibbett D.S."/>
            <person name="Martin F."/>
            <person name="Nordberg H.P."/>
            <person name="Cantor M.N."/>
            <person name="Hua S.X."/>
        </authorList>
    </citation>
    <scope>NUCLEOTIDE SEQUENCE [LARGE SCALE GENOMIC DNA]</scope>
    <source>
        <strain evidence="7 8">F 1598</strain>
    </source>
</reference>
<feature type="transmembrane region" description="Helical" evidence="6">
    <location>
        <begin position="175"/>
        <end position="194"/>
    </location>
</feature>
<evidence type="ECO:0000256" key="1">
    <source>
        <dbReference type="ARBA" id="ARBA00004141"/>
    </source>
</evidence>
<keyword evidence="3 6" id="KW-0812">Transmembrane</keyword>
<dbReference type="HOGENOM" id="CLU_051062_1_2_1"/>
<feature type="transmembrane region" description="Helical" evidence="6">
    <location>
        <begin position="91"/>
        <end position="109"/>
    </location>
</feature>
<comment type="similarity">
    <text evidence="2">Belongs to the acetate uptake transporter (AceTr) (TC 2.A.96) family.</text>
</comment>
<evidence type="ECO:0000313" key="8">
    <source>
        <dbReference type="Proteomes" id="UP000054166"/>
    </source>
</evidence>
<dbReference type="FunCoup" id="A0A0C3AX99">
    <property type="interactions" value="52"/>
</dbReference>
<dbReference type="STRING" id="765440.A0A0C3AX99"/>
<protein>
    <submittedName>
        <fullName evidence="7">Uncharacterized protein</fullName>
    </submittedName>
</protein>
<feature type="transmembrane region" description="Helical" evidence="6">
    <location>
        <begin position="144"/>
        <end position="163"/>
    </location>
</feature>
<feature type="transmembrane region" description="Helical" evidence="6">
    <location>
        <begin position="52"/>
        <end position="71"/>
    </location>
</feature>
<evidence type="ECO:0000256" key="6">
    <source>
        <dbReference type="SAM" id="Phobius"/>
    </source>
</evidence>
<evidence type="ECO:0000313" key="7">
    <source>
        <dbReference type="EMBL" id="KIM78633.1"/>
    </source>
</evidence>
<evidence type="ECO:0000256" key="3">
    <source>
        <dbReference type="ARBA" id="ARBA00022692"/>
    </source>
</evidence>
<dbReference type="InterPro" id="IPR051633">
    <property type="entry name" value="AceTr"/>
</dbReference>
<accession>A0A0C3AX99</accession>
<dbReference type="InterPro" id="IPR000791">
    <property type="entry name" value="Gpr1/Fun34/SatP-like"/>
</dbReference>
<dbReference type="InParanoid" id="A0A0C3AX99"/>
<comment type="subcellular location">
    <subcellularLocation>
        <location evidence="1">Membrane</location>
        <topology evidence="1">Multi-pass membrane protein</topology>
    </subcellularLocation>
</comment>
<feature type="transmembrane region" description="Helical" evidence="6">
    <location>
        <begin position="121"/>
        <end position="138"/>
    </location>
</feature>
<dbReference type="PANTHER" id="PTHR31123">
    <property type="entry name" value="ACCUMULATION OF DYADS PROTEIN 2-RELATED"/>
    <property type="match status" value="1"/>
</dbReference>
<keyword evidence="8" id="KW-1185">Reference proteome</keyword>
<proteinExistence type="inferred from homology"/>
<feature type="transmembrane region" description="Helical" evidence="6">
    <location>
        <begin position="23"/>
        <end position="40"/>
    </location>
</feature>
<dbReference type="Pfam" id="PF01184">
    <property type="entry name" value="Gpr1_Fun34_YaaH"/>
    <property type="match status" value="1"/>
</dbReference>
<sequence>MSQIDLEKSHSPVVSHRRLGNPGPLGLFSFASTTFILSLINVQARGVATPNVVVGMAIFVGGLVQLLAGMWEFAVGNTFGATAFSSYGGFWMSYATILIPGSGIIDAYATTPEELPNALGIYLIAWFMFTFMMLIGALRKNVSFIALFAFLAATFALLAAGQFTAKVNITKAGGALGIVTAFIAYYCAVSQLLVREESFFTLPMGDIPKRD</sequence>
<dbReference type="PANTHER" id="PTHR31123:SF1">
    <property type="entry name" value="ACCUMULATION OF DYADS PROTEIN 2-RELATED"/>
    <property type="match status" value="1"/>
</dbReference>
<evidence type="ECO:0000256" key="5">
    <source>
        <dbReference type="ARBA" id="ARBA00023136"/>
    </source>
</evidence>
<evidence type="ECO:0000256" key="4">
    <source>
        <dbReference type="ARBA" id="ARBA00022989"/>
    </source>
</evidence>
<dbReference type="AlphaFoldDB" id="A0A0C3AX99"/>
<keyword evidence="5 6" id="KW-0472">Membrane</keyword>
<dbReference type="GO" id="GO:0015123">
    <property type="term" value="F:acetate transmembrane transporter activity"/>
    <property type="evidence" value="ECO:0007669"/>
    <property type="project" value="TreeGrafter"/>
</dbReference>
<dbReference type="Proteomes" id="UP000054166">
    <property type="component" value="Unassembled WGS sequence"/>
</dbReference>
<dbReference type="EMBL" id="KN833015">
    <property type="protein sequence ID" value="KIM78633.1"/>
    <property type="molecule type" value="Genomic_DNA"/>
</dbReference>
<dbReference type="OrthoDB" id="3648309at2759"/>